<dbReference type="Pfam" id="PF07899">
    <property type="entry name" value="Frigida"/>
    <property type="match status" value="1"/>
</dbReference>
<evidence type="ECO:0000313" key="6">
    <source>
        <dbReference type="EMBL" id="KAK7306839.1"/>
    </source>
</evidence>
<evidence type="ECO:0000256" key="4">
    <source>
        <dbReference type="ARBA" id="ARBA00023089"/>
    </source>
</evidence>
<protein>
    <recommendedName>
        <fullName evidence="5">FRIGIDA-like protein</fullName>
    </recommendedName>
</protein>
<dbReference type="GO" id="GO:0009908">
    <property type="term" value="P:flower development"/>
    <property type="evidence" value="ECO:0007669"/>
    <property type="project" value="UniProtKB-KW"/>
</dbReference>
<keyword evidence="4 5" id="KW-0287">Flowering</keyword>
<dbReference type="InterPro" id="IPR012474">
    <property type="entry name" value="Frigida"/>
</dbReference>
<keyword evidence="3 5" id="KW-0221">Differentiation</keyword>
<sequence>MNESSWGINAGRDKKQLCLMKRNCNVLFQQLIIVSSFFSTKVRKKAKTLSVEWKRSLLIDNVNAFGAMAFLQFFWAIYSLLSEFPLNEFAISFVMDVANDNLPKQYQIVGLTNKVSGLVQKLIDKGK</sequence>
<evidence type="ECO:0000256" key="5">
    <source>
        <dbReference type="RuleBase" id="RU364012"/>
    </source>
</evidence>
<name>A0AAN9JYP1_CANGL</name>
<evidence type="ECO:0000256" key="3">
    <source>
        <dbReference type="ARBA" id="ARBA00022782"/>
    </source>
</evidence>
<dbReference type="AlphaFoldDB" id="A0AAN9JYP1"/>
<comment type="caution">
    <text evidence="6">The sequence shown here is derived from an EMBL/GenBank/DDBJ whole genome shotgun (WGS) entry which is preliminary data.</text>
</comment>
<reference evidence="6 7" key="1">
    <citation type="submission" date="2024-01" db="EMBL/GenBank/DDBJ databases">
        <title>The genomes of 5 underutilized Papilionoideae crops provide insights into root nodulation and disease resistanc.</title>
        <authorList>
            <person name="Jiang F."/>
        </authorList>
    </citation>
    <scope>NUCLEOTIDE SEQUENCE [LARGE SCALE GENOMIC DNA]</scope>
    <source>
        <strain evidence="6">LVBAO_FW01</strain>
        <tissue evidence="6">Leaves</tissue>
    </source>
</reference>
<dbReference type="Proteomes" id="UP001367508">
    <property type="component" value="Unassembled WGS sequence"/>
</dbReference>
<gene>
    <name evidence="6" type="ORF">VNO77_44799</name>
</gene>
<accession>A0AAN9JYP1</accession>
<evidence type="ECO:0000313" key="7">
    <source>
        <dbReference type="Proteomes" id="UP001367508"/>
    </source>
</evidence>
<keyword evidence="2 5" id="KW-0217">Developmental protein</keyword>
<evidence type="ECO:0000256" key="2">
    <source>
        <dbReference type="ARBA" id="ARBA00022473"/>
    </source>
</evidence>
<comment type="similarity">
    <text evidence="1 5">Belongs to the Frigida family.</text>
</comment>
<organism evidence="6 7">
    <name type="scientific">Canavalia gladiata</name>
    <name type="common">Sword bean</name>
    <name type="synonym">Dolichos gladiatus</name>
    <dbReference type="NCBI Taxonomy" id="3824"/>
    <lineage>
        <taxon>Eukaryota</taxon>
        <taxon>Viridiplantae</taxon>
        <taxon>Streptophyta</taxon>
        <taxon>Embryophyta</taxon>
        <taxon>Tracheophyta</taxon>
        <taxon>Spermatophyta</taxon>
        <taxon>Magnoliopsida</taxon>
        <taxon>eudicotyledons</taxon>
        <taxon>Gunneridae</taxon>
        <taxon>Pentapetalae</taxon>
        <taxon>rosids</taxon>
        <taxon>fabids</taxon>
        <taxon>Fabales</taxon>
        <taxon>Fabaceae</taxon>
        <taxon>Papilionoideae</taxon>
        <taxon>50 kb inversion clade</taxon>
        <taxon>NPAAA clade</taxon>
        <taxon>indigoferoid/millettioid clade</taxon>
        <taxon>Phaseoleae</taxon>
        <taxon>Canavalia</taxon>
    </lineage>
</organism>
<dbReference type="GO" id="GO:0030154">
    <property type="term" value="P:cell differentiation"/>
    <property type="evidence" value="ECO:0007669"/>
    <property type="project" value="UniProtKB-KW"/>
</dbReference>
<keyword evidence="7" id="KW-1185">Reference proteome</keyword>
<dbReference type="PANTHER" id="PTHR31791">
    <property type="entry name" value="FRIGIDA-LIKE PROTEIN 3-RELATED"/>
    <property type="match status" value="1"/>
</dbReference>
<evidence type="ECO:0000256" key="1">
    <source>
        <dbReference type="ARBA" id="ARBA00008956"/>
    </source>
</evidence>
<proteinExistence type="inferred from homology"/>
<dbReference type="PANTHER" id="PTHR31791:SF71">
    <property type="entry name" value="FRIGIDA-LIKE PROTEIN"/>
    <property type="match status" value="1"/>
</dbReference>
<dbReference type="EMBL" id="JAYMYQ010000011">
    <property type="protein sequence ID" value="KAK7306839.1"/>
    <property type="molecule type" value="Genomic_DNA"/>
</dbReference>